<feature type="non-terminal residue" evidence="1">
    <location>
        <position position="204"/>
    </location>
</feature>
<protein>
    <submittedName>
        <fullName evidence="1">Uncharacterized protein</fullName>
    </submittedName>
</protein>
<organism evidence="1 2">
    <name type="scientific">Russula ochroleuca</name>
    <dbReference type="NCBI Taxonomy" id="152965"/>
    <lineage>
        <taxon>Eukaryota</taxon>
        <taxon>Fungi</taxon>
        <taxon>Dikarya</taxon>
        <taxon>Basidiomycota</taxon>
        <taxon>Agaricomycotina</taxon>
        <taxon>Agaricomycetes</taxon>
        <taxon>Russulales</taxon>
        <taxon>Russulaceae</taxon>
        <taxon>Russula</taxon>
    </lineage>
</organism>
<reference evidence="1" key="2">
    <citation type="journal article" date="2020" name="Nat. Commun.">
        <title>Large-scale genome sequencing of mycorrhizal fungi provides insights into the early evolution of symbiotic traits.</title>
        <authorList>
            <person name="Miyauchi S."/>
            <person name="Kiss E."/>
            <person name="Kuo A."/>
            <person name="Drula E."/>
            <person name="Kohler A."/>
            <person name="Sanchez-Garcia M."/>
            <person name="Morin E."/>
            <person name="Andreopoulos B."/>
            <person name="Barry K.W."/>
            <person name="Bonito G."/>
            <person name="Buee M."/>
            <person name="Carver A."/>
            <person name="Chen C."/>
            <person name="Cichocki N."/>
            <person name="Clum A."/>
            <person name="Culley D."/>
            <person name="Crous P.W."/>
            <person name="Fauchery L."/>
            <person name="Girlanda M."/>
            <person name="Hayes R.D."/>
            <person name="Keri Z."/>
            <person name="LaButti K."/>
            <person name="Lipzen A."/>
            <person name="Lombard V."/>
            <person name="Magnuson J."/>
            <person name="Maillard F."/>
            <person name="Murat C."/>
            <person name="Nolan M."/>
            <person name="Ohm R.A."/>
            <person name="Pangilinan J."/>
            <person name="Pereira M.F."/>
            <person name="Perotto S."/>
            <person name="Peter M."/>
            <person name="Pfister S."/>
            <person name="Riley R."/>
            <person name="Sitrit Y."/>
            <person name="Stielow J.B."/>
            <person name="Szollosi G."/>
            <person name="Zifcakova L."/>
            <person name="Stursova M."/>
            <person name="Spatafora J.W."/>
            <person name="Tedersoo L."/>
            <person name="Vaario L.M."/>
            <person name="Yamada A."/>
            <person name="Yan M."/>
            <person name="Wang P."/>
            <person name="Xu J."/>
            <person name="Bruns T."/>
            <person name="Baldrian P."/>
            <person name="Vilgalys R."/>
            <person name="Dunand C."/>
            <person name="Henrissat B."/>
            <person name="Grigoriev I.V."/>
            <person name="Hibbett D."/>
            <person name="Nagy L.G."/>
            <person name="Martin F.M."/>
        </authorList>
    </citation>
    <scope>NUCLEOTIDE SEQUENCE</scope>
    <source>
        <strain evidence="1">Prilba</strain>
    </source>
</reference>
<accession>A0A9P5MVK8</accession>
<dbReference type="SUPFAM" id="SSF53098">
    <property type="entry name" value="Ribonuclease H-like"/>
    <property type="match status" value="1"/>
</dbReference>
<comment type="caution">
    <text evidence="1">The sequence shown here is derived from an EMBL/GenBank/DDBJ whole genome shotgun (WGS) entry which is preliminary data.</text>
</comment>
<feature type="non-terminal residue" evidence="1">
    <location>
        <position position="1"/>
    </location>
</feature>
<gene>
    <name evidence="1" type="ORF">DFH94DRAFT_601565</name>
</gene>
<evidence type="ECO:0000313" key="1">
    <source>
        <dbReference type="EMBL" id="KAF8479695.1"/>
    </source>
</evidence>
<dbReference type="Proteomes" id="UP000759537">
    <property type="component" value="Unassembled WGS sequence"/>
</dbReference>
<keyword evidence="2" id="KW-1185">Reference proteome</keyword>
<dbReference type="InterPro" id="IPR012337">
    <property type="entry name" value="RNaseH-like_sf"/>
</dbReference>
<dbReference type="OrthoDB" id="2790258at2759"/>
<name>A0A9P5MVK8_9AGAM</name>
<evidence type="ECO:0000313" key="2">
    <source>
        <dbReference type="Proteomes" id="UP000759537"/>
    </source>
</evidence>
<proteinExistence type="predicted"/>
<dbReference type="EMBL" id="WHVB01000009">
    <property type="protein sequence ID" value="KAF8479695.1"/>
    <property type="molecule type" value="Genomic_DNA"/>
</dbReference>
<dbReference type="AlphaFoldDB" id="A0A9P5MVK8"/>
<sequence length="204" mass="24154">GHPLRRARNIIRILWSSDECRRGFCTFIQNGNKVGIFGHPIPELELLRDVKTRWDSVFLMVDRLRTLRVAIDLYLETPEMHGFSKFKLSPDDWDSLEALQAVLSVPHKYQQAISSELMPVLLQGVIYLERLMTNWKSLGKRYRQLKPWTEVGVQWATKYYIQMDNTDAYVVTMFLNPSIRFSWIQEQWGKEYIEKSRKMILDLV</sequence>
<reference evidence="1" key="1">
    <citation type="submission" date="2019-10" db="EMBL/GenBank/DDBJ databases">
        <authorList>
            <consortium name="DOE Joint Genome Institute"/>
            <person name="Kuo A."/>
            <person name="Miyauchi S."/>
            <person name="Kiss E."/>
            <person name="Drula E."/>
            <person name="Kohler A."/>
            <person name="Sanchez-Garcia M."/>
            <person name="Andreopoulos B."/>
            <person name="Barry K.W."/>
            <person name="Bonito G."/>
            <person name="Buee M."/>
            <person name="Carver A."/>
            <person name="Chen C."/>
            <person name="Cichocki N."/>
            <person name="Clum A."/>
            <person name="Culley D."/>
            <person name="Crous P.W."/>
            <person name="Fauchery L."/>
            <person name="Girlanda M."/>
            <person name="Hayes R."/>
            <person name="Keri Z."/>
            <person name="LaButti K."/>
            <person name="Lipzen A."/>
            <person name="Lombard V."/>
            <person name="Magnuson J."/>
            <person name="Maillard F."/>
            <person name="Morin E."/>
            <person name="Murat C."/>
            <person name="Nolan M."/>
            <person name="Ohm R."/>
            <person name="Pangilinan J."/>
            <person name="Pereira M."/>
            <person name="Perotto S."/>
            <person name="Peter M."/>
            <person name="Riley R."/>
            <person name="Sitrit Y."/>
            <person name="Stielow B."/>
            <person name="Szollosi G."/>
            <person name="Zifcakova L."/>
            <person name="Stursova M."/>
            <person name="Spatafora J.W."/>
            <person name="Tedersoo L."/>
            <person name="Vaario L.-M."/>
            <person name="Yamada A."/>
            <person name="Yan M."/>
            <person name="Wang P."/>
            <person name="Xu J."/>
            <person name="Bruns T."/>
            <person name="Baldrian P."/>
            <person name="Vilgalys R."/>
            <person name="Henrissat B."/>
            <person name="Grigoriev I.V."/>
            <person name="Hibbett D."/>
            <person name="Nagy L.G."/>
            <person name="Martin F.M."/>
        </authorList>
    </citation>
    <scope>NUCLEOTIDE SEQUENCE</scope>
    <source>
        <strain evidence="1">Prilba</strain>
    </source>
</reference>